<dbReference type="RefSeq" id="XP_043131730.1">
    <property type="nucleotide sequence ID" value="XM_043281187.1"/>
</dbReference>
<dbReference type="KEGG" id="ache:ACHE_10610A"/>
<dbReference type="GeneID" id="66977567"/>
<reference evidence="2" key="1">
    <citation type="submission" date="2021-01" db="EMBL/GenBank/DDBJ databases">
        <authorList>
            <consortium name="Aspergillus chevalieri M1 genome sequencing consortium"/>
            <person name="Kazuki M."/>
            <person name="Futagami T."/>
        </authorList>
    </citation>
    <scope>NUCLEOTIDE SEQUENCE</scope>
    <source>
        <strain evidence="2">M1</strain>
    </source>
</reference>
<keyword evidence="3" id="KW-1185">Reference proteome</keyword>
<gene>
    <name evidence="2" type="ORF">ACHE_10610A</name>
</gene>
<dbReference type="AlphaFoldDB" id="A0A7R7ZIF9"/>
<proteinExistence type="predicted"/>
<reference evidence="2" key="2">
    <citation type="submission" date="2021-02" db="EMBL/GenBank/DDBJ databases">
        <title>Aspergillus chevalieri M1 genome sequence.</title>
        <authorList>
            <person name="Kadooka C."/>
            <person name="Mori K."/>
            <person name="Futagami T."/>
        </authorList>
    </citation>
    <scope>NUCLEOTIDE SEQUENCE</scope>
    <source>
        <strain evidence="2">M1</strain>
    </source>
</reference>
<feature type="region of interest" description="Disordered" evidence="1">
    <location>
        <begin position="22"/>
        <end position="41"/>
    </location>
</feature>
<dbReference type="Proteomes" id="UP000637239">
    <property type="component" value="Chromosome 1"/>
</dbReference>
<evidence type="ECO:0000256" key="1">
    <source>
        <dbReference type="SAM" id="MobiDB-lite"/>
    </source>
</evidence>
<dbReference type="EMBL" id="AP024416">
    <property type="protein sequence ID" value="BCR83208.1"/>
    <property type="molecule type" value="Genomic_DNA"/>
</dbReference>
<accession>A0A7R7ZIF9</accession>
<evidence type="ECO:0000313" key="3">
    <source>
        <dbReference type="Proteomes" id="UP000637239"/>
    </source>
</evidence>
<evidence type="ECO:0000313" key="2">
    <source>
        <dbReference type="EMBL" id="BCR83208.1"/>
    </source>
</evidence>
<protein>
    <submittedName>
        <fullName evidence="2">Uncharacterized protein</fullName>
    </submittedName>
</protein>
<sequence length="59" mass="6635">MPWHFARRSVSDYVKHDDVECHETTAGPDGAKNNNEPRIAPTHVPLRDQVDAIAKTLIN</sequence>
<organism evidence="2 3">
    <name type="scientific">Aspergillus chevalieri</name>
    <name type="common">Eurotium chevalieri</name>
    <dbReference type="NCBI Taxonomy" id="182096"/>
    <lineage>
        <taxon>Eukaryota</taxon>
        <taxon>Fungi</taxon>
        <taxon>Dikarya</taxon>
        <taxon>Ascomycota</taxon>
        <taxon>Pezizomycotina</taxon>
        <taxon>Eurotiomycetes</taxon>
        <taxon>Eurotiomycetidae</taxon>
        <taxon>Eurotiales</taxon>
        <taxon>Aspergillaceae</taxon>
        <taxon>Aspergillus</taxon>
        <taxon>Aspergillus subgen. Aspergillus</taxon>
    </lineage>
</organism>
<name>A0A7R7ZIF9_ASPCH</name>